<proteinExistence type="inferred from homology"/>
<dbReference type="Gene3D" id="3.30.980.10">
    <property type="entry name" value="Threonyl-trna Synthetase, Chain A, domain 2"/>
    <property type="match status" value="1"/>
</dbReference>
<dbReference type="InterPro" id="IPR047246">
    <property type="entry name" value="ThrRS_anticodon"/>
</dbReference>
<dbReference type="InterPro" id="IPR002314">
    <property type="entry name" value="aa-tRNA-synt_IIb"/>
</dbReference>
<dbReference type="GO" id="GO:0004829">
    <property type="term" value="F:threonine-tRNA ligase activity"/>
    <property type="evidence" value="ECO:0007669"/>
    <property type="project" value="UniProtKB-EC"/>
</dbReference>
<dbReference type="Pfam" id="PF03129">
    <property type="entry name" value="HGTP_anticodon"/>
    <property type="match status" value="1"/>
</dbReference>
<dbReference type="SUPFAM" id="SSF55186">
    <property type="entry name" value="ThrRS/AlaRS common domain"/>
    <property type="match status" value="1"/>
</dbReference>
<dbReference type="PANTHER" id="PTHR11451">
    <property type="entry name" value="THREONINE-TRNA LIGASE"/>
    <property type="match status" value="1"/>
</dbReference>
<dbReference type="CDD" id="cd00860">
    <property type="entry name" value="ThrRS_anticodon"/>
    <property type="match status" value="1"/>
</dbReference>
<keyword evidence="8" id="KW-0648">Protein biosynthesis</keyword>
<dbReference type="Gene3D" id="3.40.50.800">
    <property type="entry name" value="Anticodon-binding domain"/>
    <property type="match status" value="1"/>
</dbReference>
<feature type="domain" description="Aminoacyl-transfer RNA synthetases class-II family profile" evidence="14">
    <location>
        <begin position="414"/>
        <end position="705"/>
    </location>
</feature>
<dbReference type="Pfam" id="PF07973">
    <property type="entry name" value="tRNA_SAD"/>
    <property type="match status" value="1"/>
</dbReference>
<reference evidence="16" key="1">
    <citation type="journal article" date="2023" name="Commun. Biol.">
        <title>Genome analysis of Parmales, the sister group of diatoms, reveals the evolutionary specialization of diatoms from phago-mixotrophs to photoautotrophs.</title>
        <authorList>
            <person name="Ban H."/>
            <person name="Sato S."/>
            <person name="Yoshikawa S."/>
            <person name="Yamada K."/>
            <person name="Nakamura Y."/>
            <person name="Ichinomiya M."/>
            <person name="Sato N."/>
            <person name="Blanc-Mathieu R."/>
            <person name="Endo H."/>
            <person name="Kuwata A."/>
            <person name="Ogata H."/>
        </authorList>
    </citation>
    <scope>NUCLEOTIDE SEQUENCE [LARGE SCALE GENOMIC DNA]</scope>
</reference>
<name>A0A9W7GKZ8_9STRA</name>
<dbReference type="PRINTS" id="PR01047">
    <property type="entry name" value="TRNASYNTHTHR"/>
</dbReference>
<dbReference type="Proteomes" id="UP001165065">
    <property type="component" value="Unassembled WGS sequence"/>
</dbReference>
<feature type="region of interest" description="Disordered" evidence="13">
    <location>
        <begin position="30"/>
        <end position="64"/>
    </location>
</feature>
<evidence type="ECO:0000313" key="15">
    <source>
        <dbReference type="EMBL" id="GMI47654.1"/>
    </source>
</evidence>
<dbReference type="EC" id="6.1.1.3" evidence="3"/>
<accession>A0A9W7GKZ8</accession>
<dbReference type="Gene3D" id="3.10.20.30">
    <property type="match status" value="1"/>
</dbReference>
<feature type="compositionally biased region" description="Low complexity" evidence="13">
    <location>
        <begin position="32"/>
        <end position="41"/>
    </location>
</feature>
<evidence type="ECO:0000256" key="2">
    <source>
        <dbReference type="ARBA" id="ARBA00008226"/>
    </source>
</evidence>
<evidence type="ECO:0000259" key="14">
    <source>
        <dbReference type="PROSITE" id="PS50862"/>
    </source>
</evidence>
<evidence type="ECO:0000256" key="6">
    <source>
        <dbReference type="ARBA" id="ARBA00022741"/>
    </source>
</evidence>
<keyword evidence="7" id="KW-0067">ATP-binding</keyword>
<evidence type="ECO:0000256" key="1">
    <source>
        <dbReference type="ARBA" id="ARBA00004496"/>
    </source>
</evidence>
<dbReference type="NCBIfam" id="TIGR00418">
    <property type="entry name" value="thrS"/>
    <property type="match status" value="1"/>
</dbReference>
<dbReference type="InterPro" id="IPR012947">
    <property type="entry name" value="tRNA_SAD"/>
</dbReference>
<dbReference type="AlphaFoldDB" id="A0A9W7GKZ8"/>
<keyword evidence="16" id="KW-1185">Reference proteome</keyword>
<comment type="caution">
    <text evidence="15">The sequence shown here is derived from an EMBL/GenBank/DDBJ whole genome shotgun (WGS) entry which is preliminary data.</text>
</comment>
<sequence length="807" mass="91535">MGKPSLNSTSKFAVFDPPGFKQPAVVVKDEPAAAATSAKATPGREKDRLTESTKASMSGNVKIGGPFTKTPNPAWLKERDAIYAAVKERRVKELESKKNEPITVVMPDGSEKTACKDGSPFLSWQTTPYNVAVAISQGLADSVVVALITWKDKIDYVADEVGDAAVDTMADAMEGEVEEVDTNVMNKPELWDMTRPLVGNVSRMEFLKFGDEKAKMVFWHSSAHMLGEALEHLYGGFLTIGPPVKSGFYYDMYVGENVLTEDDYKKIDTEVTKNVIKKKQKFERMVVTKQEAMEMFKYNPFKSEIIRTKVPDNTRTTVYRCGDLIDLCRGPHVRHTGQVKSMKCINHSATQWLAKEGNDQLQRMYGVSFPDKAMMKVWEENRQKAKERDHRLIGEKQKLFFFHDLSPGSCFFLPHGARIYNKLIGFIKDEYWKRGYDEVVTPNVFNLDLWHKSGHAMHYRDAMFIFDVEGKEWGMKPMNCPGHCLLFGSTVRSWRDLPMRLADFGVLHRNELSGALTGLTRVRRFQQDDAHIYCREEQIEEEVLAALDFMKYVYDIFGMSYKLELSTRPAKALGEIAVWDRAEKALANAMDTFAGKGNWRENPGDGAFYGPKIDIKVSDSMDRIHQCATIQLDFQLPIRFDLKYKSDKTVDGADADGAAAASASADNKDKPKAGFERPVMVHRAMLGSVERMFAVLCEHYGGKWPLWLSPRQVMVVPVHSDQFEYGESIVKNLHDLGFYAEVDTSKATFQKKVRNAQVDQWNLQLIIGKAEMANGTVNIRTRDNKQLGEMKLQDFYDMVVKDRKDHK</sequence>
<feature type="compositionally biased region" description="Basic and acidic residues" evidence="13">
    <location>
        <begin position="42"/>
        <end position="51"/>
    </location>
</feature>
<keyword evidence="5" id="KW-0436">Ligase</keyword>
<dbReference type="FunFam" id="3.30.930.10:FF:000019">
    <property type="entry name" value="Threonine--tRNA ligase"/>
    <property type="match status" value="1"/>
</dbReference>
<dbReference type="GO" id="GO:0005739">
    <property type="term" value="C:mitochondrion"/>
    <property type="evidence" value="ECO:0007669"/>
    <property type="project" value="TreeGrafter"/>
</dbReference>
<evidence type="ECO:0000256" key="8">
    <source>
        <dbReference type="ARBA" id="ARBA00022917"/>
    </source>
</evidence>
<dbReference type="GO" id="GO:0005524">
    <property type="term" value="F:ATP binding"/>
    <property type="evidence" value="ECO:0007669"/>
    <property type="project" value="UniProtKB-KW"/>
</dbReference>
<dbReference type="OrthoDB" id="5423599at2759"/>
<keyword evidence="4" id="KW-0963">Cytoplasm</keyword>
<dbReference type="InterPro" id="IPR006195">
    <property type="entry name" value="aa-tRNA-synth_II"/>
</dbReference>
<dbReference type="HAMAP" id="MF_00184">
    <property type="entry name" value="Thr_tRNA_synth"/>
    <property type="match status" value="1"/>
</dbReference>
<evidence type="ECO:0000256" key="12">
    <source>
        <dbReference type="ARBA" id="ARBA00072369"/>
    </source>
</evidence>
<dbReference type="InterPro" id="IPR012675">
    <property type="entry name" value="Beta-grasp_dom_sf"/>
</dbReference>
<evidence type="ECO:0000313" key="16">
    <source>
        <dbReference type="Proteomes" id="UP001165065"/>
    </source>
</evidence>
<gene>
    <name evidence="15" type="ORF">TrCOL_g5434</name>
</gene>
<organism evidence="15 16">
    <name type="scientific">Triparma columacea</name>
    <dbReference type="NCBI Taxonomy" id="722753"/>
    <lineage>
        <taxon>Eukaryota</taxon>
        <taxon>Sar</taxon>
        <taxon>Stramenopiles</taxon>
        <taxon>Ochrophyta</taxon>
        <taxon>Bolidophyceae</taxon>
        <taxon>Parmales</taxon>
        <taxon>Triparmaceae</taxon>
        <taxon>Triparma</taxon>
    </lineage>
</organism>
<dbReference type="EMBL" id="BRYA01000353">
    <property type="protein sequence ID" value="GMI47654.1"/>
    <property type="molecule type" value="Genomic_DNA"/>
</dbReference>
<dbReference type="Gene3D" id="3.30.930.10">
    <property type="entry name" value="Bira Bifunctional Protein, Domain 2"/>
    <property type="match status" value="1"/>
</dbReference>
<dbReference type="Pfam" id="PF00587">
    <property type="entry name" value="tRNA-synt_2b"/>
    <property type="match status" value="1"/>
</dbReference>
<evidence type="ECO:0000256" key="5">
    <source>
        <dbReference type="ARBA" id="ARBA00022598"/>
    </source>
</evidence>
<evidence type="ECO:0000256" key="10">
    <source>
        <dbReference type="ARBA" id="ARBA00031900"/>
    </source>
</evidence>
<keyword evidence="6" id="KW-0547">Nucleotide-binding</keyword>
<dbReference type="SMART" id="SM00863">
    <property type="entry name" value="tRNA_SAD"/>
    <property type="match status" value="1"/>
</dbReference>
<protein>
    <recommendedName>
        <fullName evidence="12">Probable threonine--tRNA ligase, cytoplasmic</fullName>
        <ecNumber evidence="3">6.1.1.3</ecNumber>
    </recommendedName>
    <alternativeName>
        <fullName evidence="10">Threonyl-tRNA synthetase</fullName>
    </alternativeName>
</protein>
<comment type="similarity">
    <text evidence="2">Belongs to the class-II aminoacyl-tRNA synthetase family.</text>
</comment>
<dbReference type="InterPro" id="IPR036621">
    <property type="entry name" value="Anticodon-bd_dom_sf"/>
</dbReference>
<dbReference type="PROSITE" id="PS50862">
    <property type="entry name" value="AA_TRNA_LIGASE_II"/>
    <property type="match status" value="1"/>
</dbReference>
<comment type="subcellular location">
    <subcellularLocation>
        <location evidence="1">Cytoplasm</location>
    </subcellularLocation>
</comment>
<evidence type="ECO:0000256" key="3">
    <source>
        <dbReference type="ARBA" id="ARBA00013163"/>
    </source>
</evidence>
<dbReference type="InterPro" id="IPR004154">
    <property type="entry name" value="Anticodon-bd"/>
</dbReference>
<evidence type="ECO:0000256" key="9">
    <source>
        <dbReference type="ARBA" id="ARBA00023146"/>
    </source>
</evidence>
<comment type="catalytic activity">
    <reaction evidence="11">
        <text>tRNA(Thr) + L-threonine + ATP = L-threonyl-tRNA(Thr) + AMP + diphosphate + H(+)</text>
        <dbReference type="Rhea" id="RHEA:24624"/>
        <dbReference type="Rhea" id="RHEA-COMP:9670"/>
        <dbReference type="Rhea" id="RHEA-COMP:9704"/>
        <dbReference type="ChEBI" id="CHEBI:15378"/>
        <dbReference type="ChEBI" id="CHEBI:30616"/>
        <dbReference type="ChEBI" id="CHEBI:33019"/>
        <dbReference type="ChEBI" id="CHEBI:57926"/>
        <dbReference type="ChEBI" id="CHEBI:78442"/>
        <dbReference type="ChEBI" id="CHEBI:78534"/>
        <dbReference type="ChEBI" id="CHEBI:456215"/>
        <dbReference type="EC" id="6.1.1.3"/>
    </reaction>
</comment>
<dbReference type="InterPro" id="IPR045864">
    <property type="entry name" value="aa-tRNA-synth_II/BPL/LPL"/>
</dbReference>
<dbReference type="CDD" id="cd00771">
    <property type="entry name" value="ThrRS_core"/>
    <property type="match status" value="1"/>
</dbReference>
<dbReference type="GO" id="GO:0006435">
    <property type="term" value="P:threonyl-tRNA aminoacylation"/>
    <property type="evidence" value="ECO:0007669"/>
    <property type="project" value="InterPro"/>
</dbReference>
<dbReference type="PANTHER" id="PTHR11451:SF46">
    <property type="entry name" value="THREONINE--TRNA LIGASE"/>
    <property type="match status" value="1"/>
</dbReference>
<dbReference type="FunFam" id="3.30.980.10:FF:000005">
    <property type="entry name" value="Threonyl-tRNA synthetase, mitochondrial"/>
    <property type="match status" value="1"/>
</dbReference>
<dbReference type="InterPro" id="IPR002320">
    <property type="entry name" value="Thr-tRNA-ligase_IIa"/>
</dbReference>
<evidence type="ECO:0000256" key="4">
    <source>
        <dbReference type="ARBA" id="ARBA00022490"/>
    </source>
</evidence>
<dbReference type="SUPFAM" id="SSF52954">
    <property type="entry name" value="Class II aaRS ABD-related"/>
    <property type="match status" value="1"/>
</dbReference>
<evidence type="ECO:0000256" key="7">
    <source>
        <dbReference type="ARBA" id="ARBA00022840"/>
    </source>
</evidence>
<evidence type="ECO:0000256" key="13">
    <source>
        <dbReference type="SAM" id="MobiDB-lite"/>
    </source>
</evidence>
<evidence type="ECO:0000256" key="11">
    <source>
        <dbReference type="ARBA" id="ARBA00049515"/>
    </source>
</evidence>
<dbReference type="SUPFAM" id="SSF55681">
    <property type="entry name" value="Class II aaRS and biotin synthetases"/>
    <property type="match status" value="1"/>
</dbReference>
<dbReference type="InterPro" id="IPR033728">
    <property type="entry name" value="ThrRS_core"/>
</dbReference>
<keyword evidence="9" id="KW-0030">Aminoacyl-tRNA synthetase</keyword>
<dbReference type="InterPro" id="IPR018163">
    <property type="entry name" value="Thr/Ala-tRNA-synth_IIc_edit"/>
</dbReference>